<evidence type="ECO:0000259" key="3">
    <source>
        <dbReference type="Pfam" id="PF00534"/>
    </source>
</evidence>
<comment type="caution">
    <text evidence="4">The sequence shown here is derived from an EMBL/GenBank/DDBJ whole genome shotgun (WGS) entry which is preliminary data.</text>
</comment>
<accession>A0AAW9S0I8</accession>
<dbReference type="EMBL" id="JBDKWZ010000009">
    <property type="protein sequence ID" value="MEN7549602.1"/>
    <property type="molecule type" value="Genomic_DNA"/>
</dbReference>
<dbReference type="InterPro" id="IPR001296">
    <property type="entry name" value="Glyco_trans_1"/>
</dbReference>
<dbReference type="PANTHER" id="PTHR12526">
    <property type="entry name" value="GLYCOSYLTRANSFERASE"/>
    <property type="match status" value="1"/>
</dbReference>
<dbReference type="EC" id="2.4.-.-" evidence="4"/>
<evidence type="ECO:0000313" key="4">
    <source>
        <dbReference type="EMBL" id="MEN7549602.1"/>
    </source>
</evidence>
<dbReference type="Gene3D" id="3.40.50.2000">
    <property type="entry name" value="Glycogen Phosphorylase B"/>
    <property type="match status" value="2"/>
</dbReference>
<dbReference type="GO" id="GO:0016757">
    <property type="term" value="F:glycosyltransferase activity"/>
    <property type="evidence" value="ECO:0007669"/>
    <property type="project" value="UniProtKB-KW"/>
</dbReference>
<organism evidence="4 5">
    <name type="scientific">Rapidithrix thailandica</name>
    <dbReference type="NCBI Taxonomy" id="413964"/>
    <lineage>
        <taxon>Bacteria</taxon>
        <taxon>Pseudomonadati</taxon>
        <taxon>Bacteroidota</taxon>
        <taxon>Cytophagia</taxon>
        <taxon>Cytophagales</taxon>
        <taxon>Flammeovirgaceae</taxon>
        <taxon>Rapidithrix</taxon>
    </lineage>
</organism>
<keyword evidence="2 4" id="KW-0808">Transferase</keyword>
<evidence type="ECO:0000256" key="2">
    <source>
        <dbReference type="ARBA" id="ARBA00022679"/>
    </source>
</evidence>
<dbReference type="SUPFAM" id="SSF53756">
    <property type="entry name" value="UDP-Glycosyltransferase/glycogen phosphorylase"/>
    <property type="match status" value="1"/>
</dbReference>
<dbReference type="Proteomes" id="UP001403385">
    <property type="component" value="Unassembled WGS sequence"/>
</dbReference>
<keyword evidence="5" id="KW-1185">Reference proteome</keyword>
<dbReference type="RefSeq" id="WP_346822381.1">
    <property type="nucleotide sequence ID" value="NZ_JBDKWZ010000009.1"/>
</dbReference>
<name>A0AAW9S0I8_9BACT</name>
<proteinExistence type="predicted"/>
<reference evidence="4 5" key="1">
    <citation type="submission" date="2024-04" db="EMBL/GenBank/DDBJ databases">
        <title>Novel genus in family Flammeovirgaceae.</title>
        <authorList>
            <person name="Nguyen T.H."/>
            <person name="Vuong T.Q."/>
            <person name="Le H."/>
            <person name="Kim S.-G."/>
        </authorList>
    </citation>
    <scope>NUCLEOTIDE SEQUENCE [LARGE SCALE GENOMIC DNA]</scope>
    <source>
        <strain evidence="4 5">JCM 23209</strain>
    </source>
</reference>
<evidence type="ECO:0000256" key="1">
    <source>
        <dbReference type="ARBA" id="ARBA00022676"/>
    </source>
</evidence>
<dbReference type="AlphaFoldDB" id="A0AAW9S0I8"/>
<dbReference type="PANTHER" id="PTHR12526:SF629">
    <property type="entry name" value="TEICHURONIC ACID BIOSYNTHESIS GLYCOSYLTRANSFERASE TUAH-RELATED"/>
    <property type="match status" value="1"/>
</dbReference>
<gene>
    <name evidence="4" type="ORF">AAG747_16885</name>
</gene>
<keyword evidence="1 4" id="KW-0328">Glycosyltransferase</keyword>
<sequence length="411" mass="47792">MKLLIFFTSKFPFGQGENFIESEIHFLADSFDKILLISNDTTSECTRSYPNNIEIKRLPYHLTLFEKITSLRYIFGVLFWKEFKTLFTKYKLWPSKGIFFTMLASLAKGENLKKEVNRCIQEYSQYKDIAVYAYWANDMAFGISLIENSSVSKKICRAHAGDVYFERSAYNYLPFRDFLYKKLDHICFISEIGKKYSIEKLKNNYDSFEVARLGINNSQPYKEKLFNDNYLHIASCSFLKPVKRVHIIIEALSLFPDELPVYWEHYGGGELEGELQELADKLLSSRQNVQFTFHGYLSNEEVYEHYNNNKIDVFLNVSESEGIPVSIMEALSFGIPVLATNVGGTSEIVNDNHGKLLPENITPVELANELMLYYNLSKSEKKELSKNAYEFWEVNYNATINYPKFIQTYLS</sequence>
<dbReference type="Pfam" id="PF00534">
    <property type="entry name" value="Glycos_transf_1"/>
    <property type="match status" value="1"/>
</dbReference>
<feature type="domain" description="Glycosyl transferase family 1" evidence="3">
    <location>
        <begin position="224"/>
        <end position="390"/>
    </location>
</feature>
<protein>
    <submittedName>
        <fullName evidence="4">Glycosyltransferase</fullName>
        <ecNumber evidence="4">2.4.-.-</ecNumber>
    </submittedName>
</protein>
<evidence type="ECO:0000313" key="5">
    <source>
        <dbReference type="Proteomes" id="UP001403385"/>
    </source>
</evidence>